<dbReference type="PROSITE" id="PS51354">
    <property type="entry name" value="GLUTAREDOXIN_2"/>
    <property type="match status" value="1"/>
</dbReference>
<evidence type="ECO:0000313" key="1">
    <source>
        <dbReference type="EMBL" id="KAF9520326.1"/>
    </source>
</evidence>
<organism evidence="1 2">
    <name type="scientific">Hydnum rufescens UP504</name>
    <dbReference type="NCBI Taxonomy" id="1448309"/>
    <lineage>
        <taxon>Eukaryota</taxon>
        <taxon>Fungi</taxon>
        <taxon>Dikarya</taxon>
        <taxon>Basidiomycota</taxon>
        <taxon>Agaricomycotina</taxon>
        <taxon>Agaricomycetes</taxon>
        <taxon>Cantharellales</taxon>
        <taxon>Hydnaceae</taxon>
        <taxon>Hydnum</taxon>
    </lineage>
</organism>
<name>A0A9P6DZA2_9AGAM</name>
<accession>A0A9P6DZA2</accession>
<keyword evidence="2" id="KW-1185">Reference proteome</keyword>
<dbReference type="Proteomes" id="UP000886523">
    <property type="component" value="Unassembled WGS sequence"/>
</dbReference>
<dbReference type="InterPro" id="IPR036249">
    <property type="entry name" value="Thioredoxin-like_sf"/>
</dbReference>
<comment type="caution">
    <text evidence="1">The sequence shown here is derived from an EMBL/GenBank/DDBJ whole genome shotgun (WGS) entry which is preliminary data.</text>
</comment>
<gene>
    <name evidence="1" type="ORF">BS47DRAFT_1323840</name>
</gene>
<dbReference type="EMBL" id="MU128912">
    <property type="protein sequence ID" value="KAF9520326.1"/>
    <property type="molecule type" value="Genomic_DNA"/>
</dbReference>
<dbReference type="Gene3D" id="3.40.30.10">
    <property type="entry name" value="Glutaredoxin"/>
    <property type="match status" value="1"/>
</dbReference>
<protein>
    <submittedName>
        <fullName evidence="1">Uncharacterized protein</fullName>
    </submittedName>
</protein>
<evidence type="ECO:0000313" key="2">
    <source>
        <dbReference type="Proteomes" id="UP000886523"/>
    </source>
</evidence>
<dbReference type="SUPFAM" id="SSF52833">
    <property type="entry name" value="Thioredoxin-like"/>
    <property type="match status" value="1"/>
</dbReference>
<dbReference type="OrthoDB" id="423313at2759"/>
<sequence length="148" mass="16037">MIPGTVDPTRPIDSELVLEFNTRSERARAEVAELVSETWAQSPLVLFTEVRGSRSPASKSVKELLKPYALLPRPVIFDVDQRTDEAVLRPLLFRLTSSKSLPIVIVGGKVMAAQELVTLDASGDLTDVLEAAGAVVDGLPGKFRKQAP</sequence>
<reference evidence="1" key="1">
    <citation type="journal article" date="2020" name="Nat. Commun.">
        <title>Large-scale genome sequencing of mycorrhizal fungi provides insights into the early evolution of symbiotic traits.</title>
        <authorList>
            <person name="Miyauchi S."/>
            <person name="Kiss E."/>
            <person name="Kuo A."/>
            <person name="Drula E."/>
            <person name="Kohler A."/>
            <person name="Sanchez-Garcia M."/>
            <person name="Morin E."/>
            <person name="Andreopoulos B."/>
            <person name="Barry K.W."/>
            <person name="Bonito G."/>
            <person name="Buee M."/>
            <person name="Carver A."/>
            <person name="Chen C."/>
            <person name="Cichocki N."/>
            <person name="Clum A."/>
            <person name="Culley D."/>
            <person name="Crous P.W."/>
            <person name="Fauchery L."/>
            <person name="Girlanda M."/>
            <person name="Hayes R.D."/>
            <person name="Keri Z."/>
            <person name="LaButti K."/>
            <person name="Lipzen A."/>
            <person name="Lombard V."/>
            <person name="Magnuson J."/>
            <person name="Maillard F."/>
            <person name="Murat C."/>
            <person name="Nolan M."/>
            <person name="Ohm R.A."/>
            <person name="Pangilinan J."/>
            <person name="Pereira M.F."/>
            <person name="Perotto S."/>
            <person name="Peter M."/>
            <person name="Pfister S."/>
            <person name="Riley R."/>
            <person name="Sitrit Y."/>
            <person name="Stielow J.B."/>
            <person name="Szollosi G."/>
            <person name="Zifcakova L."/>
            <person name="Stursova M."/>
            <person name="Spatafora J.W."/>
            <person name="Tedersoo L."/>
            <person name="Vaario L.M."/>
            <person name="Yamada A."/>
            <person name="Yan M."/>
            <person name="Wang P."/>
            <person name="Xu J."/>
            <person name="Bruns T."/>
            <person name="Baldrian P."/>
            <person name="Vilgalys R."/>
            <person name="Dunand C."/>
            <person name="Henrissat B."/>
            <person name="Grigoriev I.V."/>
            <person name="Hibbett D."/>
            <person name="Nagy L.G."/>
            <person name="Martin F.M."/>
        </authorList>
    </citation>
    <scope>NUCLEOTIDE SEQUENCE</scope>
    <source>
        <strain evidence="1">UP504</strain>
    </source>
</reference>
<proteinExistence type="predicted"/>
<dbReference type="AlphaFoldDB" id="A0A9P6DZA2"/>